<dbReference type="EMBL" id="FLYE01000047">
    <property type="protein sequence ID" value="SCA58138.1"/>
    <property type="molecule type" value="Genomic_DNA"/>
</dbReference>
<dbReference type="PROSITE" id="PS51257">
    <property type="entry name" value="PROKAR_LIPOPROTEIN"/>
    <property type="match status" value="1"/>
</dbReference>
<sequence length="67" mass="7426">MISYKQLSVIALLFIVSACSSNQEPGDNIGDGRDERSISPCACLEIKTKGNADLEEYQLYLKRELTS</sequence>
<protein>
    <recommendedName>
        <fullName evidence="3">Lipoprotein</fullName>
    </recommendedName>
</protein>
<name>A0A1C3RLL8_9PROT</name>
<accession>A0A1C3RLL8</accession>
<proteinExistence type="predicted"/>
<reference evidence="1 2" key="1">
    <citation type="submission" date="2016-07" db="EMBL/GenBank/DDBJ databases">
        <authorList>
            <person name="Lefevre C.T."/>
        </authorList>
    </citation>
    <scope>NUCLEOTIDE SEQUENCE [LARGE SCALE GENOMIC DNA]</scope>
    <source>
        <strain evidence="1">PR1</strain>
    </source>
</reference>
<dbReference type="AlphaFoldDB" id="A0A1C3RLL8"/>
<dbReference type="STRING" id="1867952.MTBPR1_80192"/>
<gene>
    <name evidence="1" type="ORF">MTBPR1_80192</name>
</gene>
<evidence type="ECO:0000313" key="2">
    <source>
        <dbReference type="Proteomes" id="UP000231658"/>
    </source>
</evidence>
<evidence type="ECO:0000313" key="1">
    <source>
        <dbReference type="EMBL" id="SCA58138.1"/>
    </source>
</evidence>
<dbReference type="Proteomes" id="UP000231658">
    <property type="component" value="Unassembled WGS sequence"/>
</dbReference>
<evidence type="ECO:0008006" key="3">
    <source>
        <dbReference type="Google" id="ProtNLM"/>
    </source>
</evidence>
<organism evidence="1 2">
    <name type="scientific">Candidatus Terasakiella magnetica</name>
    <dbReference type="NCBI Taxonomy" id="1867952"/>
    <lineage>
        <taxon>Bacteria</taxon>
        <taxon>Pseudomonadati</taxon>
        <taxon>Pseudomonadota</taxon>
        <taxon>Alphaproteobacteria</taxon>
        <taxon>Rhodospirillales</taxon>
        <taxon>Terasakiellaceae</taxon>
        <taxon>Terasakiella</taxon>
    </lineage>
</organism>
<keyword evidence="2" id="KW-1185">Reference proteome</keyword>